<evidence type="ECO:0000256" key="5">
    <source>
        <dbReference type="ARBA" id="ARBA00022792"/>
    </source>
</evidence>
<keyword evidence="9" id="KW-1015">Disulfide bond</keyword>
<evidence type="ECO:0000256" key="3">
    <source>
        <dbReference type="ARBA" id="ARBA00022448"/>
    </source>
</evidence>
<dbReference type="OrthoDB" id="405848at2759"/>
<accession>A0A9W7C969</accession>
<keyword evidence="8" id="KW-0472">Membrane</keyword>
<dbReference type="SUPFAM" id="SSF81531">
    <property type="entry name" value="Non-heme 11 kDa protein of cytochrome bc1 complex (Ubiquinol-cytochrome c reductase)"/>
    <property type="match status" value="1"/>
</dbReference>
<dbReference type="InterPro" id="IPR003422">
    <property type="entry name" value="Cyt_b-c1_6"/>
</dbReference>
<gene>
    <name evidence="12" type="ORF">TrST_g13365</name>
</gene>
<dbReference type="GO" id="GO:0006122">
    <property type="term" value="P:mitochondrial electron transport, ubiquinol to cytochrome c"/>
    <property type="evidence" value="ECO:0007669"/>
    <property type="project" value="InterPro"/>
</dbReference>
<feature type="compositionally biased region" description="Acidic residues" evidence="10">
    <location>
        <begin position="73"/>
        <end position="86"/>
    </location>
</feature>
<evidence type="ECO:0000256" key="10">
    <source>
        <dbReference type="SAM" id="MobiDB-lite"/>
    </source>
</evidence>
<comment type="similarity">
    <text evidence="2">Belongs to the UQCRH/QCR6 family.</text>
</comment>
<keyword evidence="7" id="KW-0496">Mitochondrion</keyword>
<evidence type="ECO:0000256" key="2">
    <source>
        <dbReference type="ARBA" id="ARBA00006498"/>
    </source>
</evidence>
<evidence type="ECO:0000256" key="1">
    <source>
        <dbReference type="ARBA" id="ARBA00004137"/>
    </source>
</evidence>
<feature type="domain" description="Ubiquinol-cytochrome C reductase hinge" evidence="11">
    <location>
        <begin position="87"/>
        <end position="145"/>
    </location>
</feature>
<protein>
    <recommendedName>
        <fullName evidence="11">Ubiquinol-cytochrome C reductase hinge domain-containing protein</fullName>
    </recommendedName>
</protein>
<keyword evidence="4" id="KW-0679">Respiratory chain</keyword>
<evidence type="ECO:0000259" key="11">
    <source>
        <dbReference type="Pfam" id="PF02320"/>
    </source>
</evidence>
<keyword evidence="5" id="KW-0999">Mitochondrion inner membrane</keyword>
<feature type="compositionally biased region" description="Low complexity" evidence="10">
    <location>
        <begin position="54"/>
        <end position="63"/>
    </location>
</feature>
<comment type="subcellular location">
    <subcellularLocation>
        <location evidence="1">Mitochondrion inner membrane</location>
        <topology evidence="1">Peripheral membrane protein</topology>
        <orientation evidence="1">Intermembrane side</orientation>
    </subcellularLocation>
</comment>
<reference evidence="13" key="1">
    <citation type="journal article" date="2023" name="Commun. Biol.">
        <title>Genome analysis of Parmales, the sister group of diatoms, reveals the evolutionary specialization of diatoms from phago-mixotrophs to photoautotrophs.</title>
        <authorList>
            <person name="Ban H."/>
            <person name="Sato S."/>
            <person name="Yoshikawa S."/>
            <person name="Yamada K."/>
            <person name="Nakamura Y."/>
            <person name="Ichinomiya M."/>
            <person name="Sato N."/>
            <person name="Blanc-Mathieu R."/>
            <person name="Endo H."/>
            <person name="Kuwata A."/>
            <person name="Ogata H."/>
        </authorList>
    </citation>
    <scope>NUCLEOTIDE SEQUENCE [LARGE SCALE GENOMIC DNA]</scope>
    <source>
        <strain evidence="13">NIES 3701</strain>
    </source>
</reference>
<dbReference type="AlphaFoldDB" id="A0A9W7C969"/>
<evidence type="ECO:0000256" key="9">
    <source>
        <dbReference type="ARBA" id="ARBA00023157"/>
    </source>
</evidence>
<name>A0A9W7C969_9STRA</name>
<evidence type="ECO:0000313" key="12">
    <source>
        <dbReference type="EMBL" id="GMI00419.1"/>
    </source>
</evidence>
<evidence type="ECO:0000256" key="6">
    <source>
        <dbReference type="ARBA" id="ARBA00022982"/>
    </source>
</evidence>
<keyword evidence="3" id="KW-0813">Transport</keyword>
<evidence type="ECO:0000256" key="4">
    <source>
        <dbReference type="ARBA" id="ARBA00022660"/>
    </source>
</evidence>
<dbReference type="InterPro" id="IPR023184">
    <property type="entry name" value="Ubol_cytC_Rdtase_hinge_dom"/>
</dbReference>
<dbReference type="Gene3D" id="1.10.287.20">
    <property type="entry name" value="Ubiquinol-cytochrome C reductase hinge domain"/>
    <property type="match status" value="1"/>
</dbReference>
<dbReference type="EMBL" id="BRXY01000569">
    <property type="protein sequence ID" value="GMI00419.1"/>
    <property type="molecule type" value="Genomic_DNA"/>
</dbReference>
<keyword evidence="13" id="KW-1185">Reference proteome</keyword>
<evidence type="ECO:0000256" key="8">
    <source>
        <dbReference type="ARBA" id="ARBA00023136"/>
    </source>
</evidence>
<evidence type="ECO:0000313" key="13">
    <source>
        <dbReference type="Proteomes" id="UP001165085"/>
    </source>
</evidence>
<proteinExistence type="inferred from homology"/>
<dbReference type="PANTHER" id="PTHR15336:SF0">
    <property type="entry name" value="CYTOCHROME B-C1 COMPLEX SUBUNIT 6, MITOCHONDRIAL"/>
    <property type="match status" value="1"/>
</dbReference>
<comment type="caution">
    <text evidence="12">The sequence shown here is derived from an EMBL/GenBank/DDBJ whole genome shotgun (WGS) entry which is preliminary data.</text>
</comment>
<dbReference type="GO" id="GO:0005743">
    <property type="term" value="C:mitochondrial inner membrane"/>
    <property type="evidence" value="ECO:0007669"/>
    <property type="project" value="UniProtKB-SubCell"/>
</dbReference>
<organism evidence="12 13">
    <name type="scientific">Triparma strigata</name>
    <dbReference type="NCBI Taxonomy" id="1606541"/>
    <lineage>
        <taxon>Eukaryota</taxon>
        <taxon>Sar</taxon>
        <taxon>Stramenopiles</taxon>
        <taxon>Ochrophyta</taxon>
        <taxon>Bolidophyceae</taxon>
        <taxon>Parmales</taxon>
        <taxon>Triparmaceae</taxon>
        <taxon>Triparma</taxon>
    </lineage>
</organism>
<sequence length="146" mass="16219">MKDNVTICLIPTQVLAAVSNKLGTVIRKYQRVECKESVRRVPSESGETAGSEKSTPTSSASTSSPPPSNIAMMEDDDDDDDDDEPVDVLPKLREECMSGCKKEIDNYKACEERIAEKGHGDCESWYFDQLACVDKCVVPKLFEYTK</sequence>
<dbReference type="Pfam" id="PF02320">
    <property type="entry name" value="UCR_hinge"/>
    <property type="match status" value="1"/>
</dbReference>
<evidence type="ECO:0000256" key="7">
    <source>
        <dbReference type="ARBA" id="ARBA00023128"/>
    </source>
</evidence>
<feature type="region of interest" description="Disordered" evidence="10">
    <location>
        <begin position="37"/>
        <end position="87"/>
    </location>
</feature>
<dbReference type="Proteomes" id="UP001165085">
    <property type="component" value="Unassembled WGS sequence"/>
</dbReference>
<dbReference type="FunFam" id="1.10.287.20:FF:000001">
    <property type="entry name" value="Cytochrome b-c1 complex subunit 6"/>
    <property type="match status" value="1"/>
</dbReference>
<dbReference type="InterPro" id="IPR036811">
    <property type="entry name" value="Ubol_cytC_Rdtase_hinge_dom_sf"/>
</dbReference>
<keyword evidence="6" id="KW-0249">Electron transport</keyword>
<dbReference type="PANTHER" id="PTHR15336">
    <property type="entry name" value="UBIQUINOL-CYTOCHROME C REDUCTASE COMPLEX 7.8 KDA PROTEIN"/>
    <property type="match status" value="1"/>
</dbReference>